<dbReference type="Pfam" id="PF08651">
    <property type="entry name" value="DASH_Duo1"/>
    <property type="match status" value="1"/>
</dbReference>
<gene>
    <name evidence="20" type="ORF">LAMI_0G08856G</name>
</gene>
<evidence type="ECO:0000256" key="13">
    <source>
        <dbReference type="ARBA" id="ARBA00023212"/>
    </source>
</evidence>
<evidence type="ECO:0000256" key="6">
    <source>
        <dbReference type="ARBA" id="ARBA00022490"/>
    </source>
</evidence>
<evidence type="ECO:0000256" key="14">
    <source>
        <dbReference type="ARBA" id="ARBA00023242"/>
    </source>
</evidence>
<dbReference type="GO" id="GO:0072686">
    <property type="term" value="C:mitotic spindle"/>
    <property type="evidence" value="ECO:0007669"/>
    <property type="project" value="InterPro"/>
</dbReference>
<evidence type="ECO:0000256" key="17">
    <source>
        <dbReference type="ARBA" id="ARBA00044152"/>
    </source>
</evidence>
<dbReference type="OrthoDB" id="4067138at2759"/>
<evidence type="ECO:0000256" key="16">
    <source>
        <dbReference type="ARBA" id="ARBA00023328"/>
    </source>
</evidence>
<keyword evidence="9" id="KW-0498">Mitosis</keyword>
<keyword evidence="14" id="KW-0539">Nucleus</keyword>
<dbReference type="GO" id="GO:0000278">
    <property type="term" value="P:mitotic cell cycle"/>
    <property type="evidence" value="ECO:0007669"/>
    <property type="project" value="InterPro"/>
</dbReference>
<evidence type="ECO:0000256" key="7">
    <source>
        <dbReference type="ARBA" id="ARBA00022618"/>
    </source>
</evidence>
<evidence type="ECO:0000256" key="18">
    <source>
        <dbReference type="ARBA" id="ARBA00044358"/>
    </source>
</evidence>
<evidence type="ECO:0000256" key="8">
    <source>
        <dbReference type="ARBA" id="ARBA00022701"/>
    </source>
</evidence>
<dbReference type="GO" id="GO:0005874">
    <property type="term" value="C:microtubule"/>
    <property type="evidence" value="ECO:0007669"/>
    <property type="project" value="UniProtKB-KW"/>
</dbReference>
<keyword evidence="7" id="KW-0132">Cell division</keyword>
<sequence length="221" mass="24985">MSVHQFNDQSIDRLIPEIFDQMKSNLDAVKTSTRPFVSAGTRSTLTTQSLLEESRMLDKIIPVVEKLETTLSVAGPQHLKRIKETCESTNKILDAWINIQSQGGYAYDLMNNEQYMNYFNALQNDETMTAEGYMNEKRQEVATLRDQLESKKKMSENTLGKPANINQRPLSSESTTATAKSRTGNKARQTGMPKPSNIPRSKTRATKPRVTTRKTQPRRVG</sequence>
<evidence type="ECO:0000256" key="10">
    <source>
        <dbReference type="ARBA" id="ARBA00022829"/>
    </source>
</evidence>
<keyword evidence="16" id="KW-0137">Centromere</keyword>
<protein>
    <recommendedName>
        <fullName evidence="17">DASH complex subunit DUO1</fullName>
    </recommendedName>
    <alternativeName>
        <fullName evidence="18">Outer kinetochore protein DUO1</fullName>
    </alternativeName>
</protein>
<dbReference type="GO" id="GO:0042729">
    <property type="term" value="C:DASH complex"/>
    <property type="evidence" value="ECO:0007669"/>
    <property type="project" value="InterPro"/>
</dbReference>
<dbReference type="GO" id="GO:0051301">
    <property type="term" value="P:cell division"/>
    <property type="evidence" value="ECO:0007669"/>
    <property type="project" value="UniProtKB-KW"/>
</dbReference>
<dbReference type="EMBL" id="LT598469">
    <property type="protein sequence ID" value="SCV01024.1"/>
    <property type="molecule type" value="Genomic_DNA"/>
</dbReference>
<accession>A0A1G4KA43</accession>
<keyword evidence="15" id="KW-0131">Cell cycle</keyword>
<dbReference type="PANTHER" id="PTHR28216:SF1">
    <property type="entry name" value="DASH COMPLEX SUBUNIT DUO1"/>
    <property type="match status" value="1"/>
</dbReference>
<evidence type="ECO:0000256" key="4">
    <source>
        <dbReference type="ARBA" id="ARBA00005366"/>
    </source>
</evidence>
<keyword evidence="11" id="KW-0995">Kinetochore</keyword>
<dbReference type="GO" id="GO:0007059">
    <property type="term" value="P:chromosome segregation"/>
    <property type="evidence" value="ECO:0007669"/>
    <property type="project" value="UniProtKB-KW"/>
</dbReference>
<keyword evidence="13" id="KW-0206">Cytoskeleton</keyword>
<evidence type="ECO:0000256" key="5">
    <source>
        <dbReference type="ARBA" id="ARBA00022454"/>
    </source>
</evidence>
<feature type="compositionally biased region" description="Polar residues" evidence="19">
    <location>
        <begin position="164"/>
        <end position="188"/>
    </location>
</feature>
<keyword evidence="10" id="KW-0159">Chromosome partition</keyword>
<evidence type="ECO:0000256" key="11">
    <source>
        <dbReference type="ARBA" id="ARBA00022838"/>
    </source>
</evidence>
<organism evidence="20 21">
    <name type="scientific">Lachancea mirantina</name>
    <dbReference type="NCBI Taxonomy" id="1230905"/>
    <lineage>
        <taxon>Eukaryota</taxon>
        <taxon>Fungi</taxon>
        <taxon>Dikarya</taxon>
        <taxon>Ascomycota</taxon>
        <taxon>Saccharomycotina</taxon>
        <taxon>Saccharomycetes</taxon>
        <taxon>Saccharomycetales</taxon>
        <taxon>Saccharomycetaceae</taxon>
        <taxon>Lachancea</taxon>
    </lineage>
</organism>
<evidence type="ECO:0000256" key="19">
    <source>
        <dbReference type="SAM" id="MobiDB-lite"/>
    </source>
</evidence>
<evidence type="ECO:0000313" key="21">
    <source>
        <dbReference type="Proteomes" id="UP000191024"/>
    </source>
</evidence>
<feature type="region of interest" description="Disordered" evidence="19">
    <location>
        <begin position="151"/>
        <end position="221"/>
    </location>
</feature>
<evidence type="ECO:0000256" key="9">
    <source>
        <dbReference type="ARBA" id="ARBA00022776"/>
    </source>
</evidence>
<evidence type="ECO:0000256" key="12">
    <source>
        <dbReference type="ARBA" id="ARBA00023054"/>
    </source>
</evidence>
<comment type="subcellular location">
    <subcellularLocation>
        <location evidence="3">Chromosome</location>
        <location evidence="3">Centromere</location>
        <location evidence="3">Kinetochore</location>
    </subcellularLocation>
    <subcellularLocation>
        <location evidence="2">Cytoplasm</location>
        <location evidence="2">Cytoskeleton</location>
        <location evidence="2">Spindle</location>
    </subcellularLocation>
    <subcellularLocation>
        <location evidence="1">Nucleus</location>
    </subcellularLocation>
</comment>
<reference evidence="20 21" key="1">
    <citation type="submission" date="2016-03" db="EMBL/GenBank/DDBJ databases">
        <authorList>
            <person name="Devillers H."/>
        </authorList>
    </citation>
    <scope>NUCLEOTIDE SEQUENCE [LARGE SCALE GENOMIC DNA]</scope>
    <source>
        <strain evidence="20">CBS 11717</strain>
    </source>
</reference>
<evidence type="ECO:0000313" key="20">
    <source>
        <dbReference type="EMBL" id="SCV01024.1"/>
    </source>
</evidence>
<dbReference type="Proteomes" id="UP000191024">
    <property type="component" value="Chromosome G"/>
</dbReference>
<evidence type="ECO:0000256" key="3">
    <source>
        <dbReference type="ARBA" id="ARBA00004629"/>
    </source>
</evidence>
<name>A0A1G4KA43_9SACH</name>
<proteinExistence type="inferred from homology"/>
<keyword evidence="8" id="KW-0493">Microtubule</keyword>
<comment type="similarity">
    <text evidence="4">Belongs to the DASH complex DUO1 family.</text>
</comment>
<evidence type="ECO:0000256" key="1">
    <source>
        <dbReference type="ARBA" id="ARBA00004123"/>
    </source>
</evidence>
<keyword evidence="12" id="KW-0175">Coiled coil</keyword>
<feature type="compositionally biased region" description="Basic residues" evidence="19">
    <location>
        <begin position="201"/>
        <end position="221"/>
    </location>
</feature>
<evidence type="ECO:0000256" key="2">
    <source>
        <dbReference type="ARBA" id="ARBA00004186"/>
    </source>
</evidence>
<keyword evidence="6" id="KW-0963">Cytoplasm</keyword>
<keyword evidence="21" id="KW-1185">Reference proteome</keyword>
<evidence type="ECO:0000256" key="15">
    <source>
        <dbReference type="ARBA" id="ARBA00023306"/>
    </source>
</evidence>
<keyword evidence="5" id="KW-0158">Chromosome</keyword>
<dbReference type="STRING" id="1230905.A0A1G4KA43"/>
<dbReference type="AlphaFoldDB" id="A0A1G4KA43"/>
<dbReference type="PANTHER" id="PTHR28216">
    <property type="entry name" value="DASH COMPLEX SUBUNIT DUO1"/>
    <property type="match status" value="1"/>
</dbReference>
<dbReference type="InterPro" id="IPR013960">
    <property type="entry name" value="DASH_Duo1"/>
</dbReference>